<evidence type="ECO:0000259" key="3">
    <source>
        <dbReference type="SMART" id="SM00363"/>
    </source>
</evidence>
<dbReference type="Gene3D" id="3.10.290.10">
    <property type="entry name" value="RNA-binding S4 domain"/>
    <property type="match status" value="1"/>
</dbReference>
<dbReference type="GO" id="GO:0003723">
    <property type="term" value="F:RNA binding"/>
    <property type="evidence" value="ECO:0007669"/>
    <property type="project" value="UniProtKB-KW"/>
</dbReference>
<sequence length="134" mass="15157">MSEPVRIDKWLWFARFLKSRSLATALVGSGRLRVNGQPMAKAHYAVKAGDVLTFPLGPHIRVIKVLAPGTRRGPAPEARQLYDDLEPPPERIVRHEKTDMTGQPPRRDPGSGRPTKRERRALDHLLDRDRPGEE</sequence>
<organism evidence="4 5">
    <name type="scientific">Dongia mobilis</name>
    <dbReference type="NCBI Taxonomy" id="578943"/>
    <lineage>
        <taxon>Bacteria</taxon>
        <taxon>Pseudomonadati</taxon>
        <taxon>Pseudomonadota</taxon>
        <taxon>Alphaproteobacteria</taxon>
        <taxon>Rhodospirillales</taxon>
        <taxon>Dongiaceae</taxon>
        <taxon>Dongia</taxon>
    </lineage>
</organism>
<dbReference type="Pfam" id="PF01479">
    <property type="entry name" value="S4"/>
    <property type="match status" value="1"/>
</dbReference>
<name>A0A4R6WJA2_9PROT</name>
<feature type="compositionally biased region" description="Basic and acidic residues" evidence="2">
    <location>
        <begin position="120"/>
        <end position="134"/>
    </location>
</feature>
<dbReference type="InterPro" id="IPR036986">
    <property type="entry name" value="S4_RNA-bd_sf"/>
</dbReference>
<dbReference type="SMART" id="SM00363">
    <property type="entry name" value="S4"/>
    <property type="match status" value="1"/>
</dbReference>
<accession>A0A4R6WJA2</accession>
<dbReference type="AlphaFoldDB" id="A0A4R6WJA2"/>
<dbReference type="RefSeq" id="WP_133615081.1">
    <property type="nucleotide sequence ID" value="NZ_SNYW01000013.1"/>
</dbReference>
<feature type="compositionally biased region" description="Basic and acidic residues" evidence="2">
    <location>
        <begin position="88"/>
        <end position="110"/>
    </location>
</feature>
<feature type="domain" description="RNA-binding S4" evidence="3">
    <location>
        <begin position="5"/>
        <end position="67"/>
    </location>
</feature>
<dbReference type="InterPro" id="IPR002942">
    <property type="entry name" value="S4_RNA-bd"/>
</dbReference>
<dbReference type="OrthoDB" id="9797176at2"/>
<evidence type="ECO:0000313" key="5">
    <source>
        <dbReference type="Proteomes" id="UP000295783"/>
    </source>
</evidence>
<comment type="caution">
    <text evidence="4">The sequence shown here is derived from an EMBL/GenBank/DDBJ whole genome shotgun (WGS) entry which is preliminary data.</text>
</comment>
<dbReference type="PROSITE" id="PS50889">
    <property type="entry name" value="S4"/>
    <property type="match status" value="1"/>
</dbReference>
<evidence type="ECO:0000256" key="2">
    <source>
        <dbReference type="SAM" id="MobiDB-lite"/>
    </source>
</evidence>
<dbReference type="CDD" id="cd00165">
    <property type="entry name" value="S4"/>
    <property type="match status" value="1"/>
</dbReference>
<feature type="region of interest" description="Disordered" evidence="2">
    <location>
        <begin position="69"/>
        <end position="134"/>
    </location>
</feature>
<keyword evidence="5" id="KW-1185">Reference proteome</keyword>
<evidence type="ECO:0000256" key="1">
    <source>
        <dbReference type="PROSITE-ProRule" id="PRU00182"/>
    </source>
</evidence>
<evidence type="ECO:0000313" key="4">
    <source>
        <dbReference type="EMBL" id="TDQ78600.1"/>
    </source>
</evidence>
<dbReference type="EMBL" id="SNYW01000013">
    <property type="protein sequence ID" value="TDQ78600.1"/>
    <property type="molecule type" value="Genomic_DNA"/>
</dbReference>
<keyword evidence="4" id="KW-0346">Stress response</keyword>
<keyword evidence="1" id="KW-0694">RNA-binding</keyword>
<dbReference type="SUPFAM" id="SSF55174">
    <property type="entry name" value="Alpha-L RNA-binding motif"/>
    <property type="match status" value="1"/>
</dbReference>
<proteinExistence type="predicted"/>
<gene>
    <name evidence="4" type="ORF">A8950_3656</name>
</gene>
<dbReference type="Proteomes" id="UP000295783">
    <property type="component" value="Unassembled WGS sequence"/>
</dbReference>
<protein>
    <submittedName>
        <fullName evidence="4">Heat shock protein Hsp15</fullName>
    </submittedName>
</protein>
<reference evidence="4 5" key="1">
    <citation type="submission" date="2019-03" db="EMBL/GenBank/DDBJ databases">
        <title>Genomic Encyclopedia of Type Strains, Phase III (KMG-III): the genomes of soil and plant-associated and newly described type strains.</title>
        <authorList>
            <person name="Whitman W."/>
        </authorList>
    </citation>
    <scope>NUCLEOTIDE SEQUENCE [LARGE SCALE GENOMIC DNA]</scope>
    <source>
        <strain evidence="4 5">CGMCC 1.7660</strain>
    </source>
</reference>